<keyword evidence="2" id="KW-1185">Reference proteome</keyword>
<reference evidence="1" key="1">
    <citation type="submission" date="2023-03" db="EMBL/GenBank/DDBJ databases">
        <title>Massive genome expansion in bonnet fungi (Mycena s.s.) driven by repeated elements and novel gene families across ecological guilds.</title>
        <authorList>
            <consortium name="Lawrence Berkeley National Laboratory"/>
            <person name="Harder C.B."/>
            <person name="Miyauchi S."/>
            <person name="Viragh M."/>
            <person name="Kuo A."/>
            <person name="Thoen E."/>
            <person name="Andreopoulos B."/>
            <person name="Lu D."/>
            <person name="Skrede I."/>
            <person name="Drula E."/>
            <person name="Henrissat B."/>
            <person name="Morin E."/>
            <person name="Kohler A."/>
            <person name="Barry K."/>
            <person name="LaButti K."/>
            <person name="Morin E."/>
            <person name="Salamov A."/>
            <person name="Lipzen A."/>
            <person name="Mereny Z."/>
            <person name="Hegedus B."/>
            <person name="Baldrian P."/>
            <person name="Stursova M."/>
            <person name="Weitz H."/>
            <person name="Taylor A."/>
            <person name="Grigoriev I.V."/>
            <person name="Nagy L.G."/>
            <person name="Martin F."/>
            <person name="Kauserud H."/>
        </authorList>
    </citation>
    <scope>NUCLEOTIDE SEQUENCE</scope>
    <source>
        <strain evidence="1">CBHHK002</strain>
    </source>
</reference>
<proteinExistence type="predicted"/>
<dbReference type="AlphaFoldDB" id="A0AAD6ZWT1"/>
<comment type="caution">
    <text evidence="1">The sequence shown here is derived from an EMBL/GenBank/DDBJ whole genome shotgun (WGS) entry which is preliminary data.</text>
</comment>
<name>A0AAD6ZWT1_9AGAR</name>
<organism evidence="1 2">
    <name type="scientific">Mycena albidolilacea</name>
    <dbReference type="NCBI Taxonomy" id="1033008"/>
    <lineage>
        <taxon>Eukaryota</taxon>
        <taxon>Fungi</taxon>
        <taxon>Dikarya</taxon>
        <taxon>Basidiomycota</taxon>
        <taxon>Agaricomycotina</taxon>
        <taxon>Agaricomycetes</taxon>
        <taxon>Agaricomycetidae</taxon>
        <taxon>Agaricales</taxon>
        <taxon>Marasmiineae</taxon>
        <taxon>Mycenaceae</taxon>
        <taxon>Mycena</taxon>
    </lineage>
</organism>
<accession>A0AAD6ZWT1</accession>
<evidence type="ECO:0000313" key="2">
    <source>
        <dbReference type="Proteomes" id="UP001218218"/>
    </source>
</evidence>
<evidence type="ECO:0000313" key="1">
    <source>
        <dbReference type="EMBL" id="KAJ7342586.1"/>
    </source>
</evidence>
<protein>
    <submittedName>
        <fullName evidence="1">Uncharacterized protein</fullName>
    </submittedName>
</protein>
<sequence length="161" mass="17335">MSKNCQDIGKDKKAEDNEGQKCVNVTLNQGTRNETVEVMGVRKKGAKKHKNVDVYCGGETSGKSACVSKKPKIIPLPEPAPLFESEIPAVDQGFLENTAAFDSVPQAPDSEEMVSSETPEMLLQTLAIIATLATENLAFQLPPLVPPSSDTRDCDMASINK</sequence>
<dbReference type="Proteomes" id="UP001218218">
    <property type="component" value="Unassembled WGS sequence"/>
</dbReference>
<gene>
    <name evidence="1" type="ORF">DFH08DRAFT_811665</name>
</gene>
<dbReference type="EMBL" id="JARIHO010000025">
    <property type="protein sequence ID" value="KAJ7342586.1"/>
    <property type="molecule type" value="Genomic_DNA"/>
</dbReference>